<dbReference type="EMBL" id="JAWDGP010006989">
    <property type="protein sequence ID" value="KAK3731707.1"/>
    <property type="molecule type" value="Genomic_DNA"/>
</dbReference>
<dbReference type="AlphaFoldDB" id="A0AAE1CS16"/>
<keyword evidence="2" id="KW-1185">Reference proteome</keyword>
<evidence type="ECO:0000313" key="1">
    <source>
        <dbReference type="EMBL" id="KAK3731707.1"/>
    </source>
</evidence>
<proteinExistence type="predicted"/>
<dbReference type="Proteomes" id="UP001283361">
    <property type="component" value="Unassembled WGS sequence"/>
</dbReference>
<evidence type="ECO:0000313" key="2">
    <source>
        <dbReference type="Proteomes" id="UP001283361"/>
    </source>
</evidence>
<sequence>MIATANVTSIAVCRNQLHQICMTRTAVPSGSTRQANWRSFHHSHPVGFLKLGVAALIISAPQGRALCDMSQYAGRGGRQQRQAPQALLVHSVEIKNICVLSAVSDQNSTVIFNSILWKRNGSVFTS</sequence>
<organism evidence="1 2">
    <name type="scientific">Elysia crispata</name>
    <name type="common">lettuce slug</name>
    <dbReference type="NCBI Taxonomy" id="231223"/>
    <lineage>
        <taxon>Eukaryota</taxon>
        <taxon>Metazoa</taxon>
        <taxon>Spiralia</taxon>
        <taxon>Lophotrochozoa</taxon>
        <taxon>Mollusca</taxon>
        <taxon>Gastropoda</taxon>
        <taxon>Heterobranchia</taxon>
        <taxon>Euthyneura</taxon>
        <taxon>Panpulmonata</taxon>
        <taxon>Sacoglossa</taxon>
        <taxon>Placobranchoidea</taxon>
        <taxon>Plakobranchidae</taxon>
        <taxon>Elysia</taxon>
    </lineage>
</organism>
<gene>
    <name evidence="1" type="ORF">RRG08_035377</name>
</gene>
<name>A0AAE1CS16_9GAST</name>
<comment type="caution">
    <text evidence="1">The sequence shown here is derived from an EMBL/GenBank/DDBJ whole genome shotgun (WGS) entry which is preliminary data.</text>
</comment>
<protein>
    <submittedName>
        <fullName evidence="1">Uncharacterized protein</fullName>
    </submittedName>
</protein>
<reference evidence="1" key="1">
    <citation type="journal article" date="2023" name="G3 (Bethesda)">
        <title>A reference genome for the long-term kleptoplast-retaining sea slug Elysia crispata morphotype clarki.</title>
        <authorList>
            <person name="Eastman K.E."/>
            <person name="Pendleton A.L."/>
            <person name="Shaikh M.A."/>
            <person name="Suttiyut T."/>
            <person name="Ogas R."/>
            <person name="Tomko P."/>
            <person name="Gavelis G."/>
            <person name="Widhalm J.R."/>
            <person name="Wisecaver J.H."/>
        </authorList>
    </citation>
    <scope>NUCLEOTIDE SEQUENCE</scope>
    <source>
        <strain evidence="1">ECLA1</strain>
    </source>
</reference>
<accession>A0AAE1CS16</accession>